<dbReference type="InterPro" id="IPR003593">
    <property type="entry name" value="AAA+_ATPase"/>
</dbReference>
<dbReference type="PANTHER" id="PTHR23074">
    <property type="entry name" value="AAA DOMAIN-CONTAINING"/>
    <property type="match status" value="1"/>
</dbReference>
<feature type="domain" description="AAA+ ATPase" evidence="5">
    <location>
        <begin position="226"/>
        <end position="363"/>
    </location>
</feature>
<dbReference type="Proteomes" id="UP000023152">
    <property type="component" value="Unassembled WGS sequence"/>
</dbReference>
<dbReference type="Gene3D" id="1.10.8.60">
    <property type="match status" value="1"/>
</dbReference>
<comment type="caution">
    <text evidence="6">The sequence shown here is derived from an EMBL/GenBank/DDBJ whole genome shotgun (WGS) entry which is preliminary data.</text>
</comment>
<evidence type="ECO:0000313" key="6">
    <source>
        <dbReference type="EMBL" id="ETO04089.1"/>
    </source>
</evidence>
<protein>
    <recommendedName>
        <fullName evidence="5">AAA+ ATPase domain-containing protein</fullName>
    </recommendedName>
</protein>
<dbReference type="InterPro" id="IPR041569">
    <property type="entry name" value="AAA_lid_3"/>
</dbReference>
<evidence type="ECO:0000259" key="5">
    <source>
        <dbReference type="SMART" id="SM00382"/>
    </source>
</evidence>
<dbReference type="InterPro" id="IPR050304">
    <property type="entry name" value="MT-severing_AAA_ATPase"/>
</dbReference>
<dbReference type="AlphaFoldDB" id="X6LR36"/>
<dbReference type="Gene3D" id="1.20.58.80">
    <property type="entry name" value="Phosphotransferase system, lactose/cellobiose-type IIA subunit"/>
    <property type="match status" value="1"/>
</dbReference>
<dbReference type="SMART" id="SM00382">
    <property type="entry name" value="AAA"/>
    <property type="match status" value="1"/>
</dbReference>
<reference evidence="6 7" key="1">
    <citation type="journal article" date="2013" name="Curr. Biol.">
        <title>The Genome of the Foraminiferan Reticulomyxa filosa.</title>
        <authorList>
            <person name="Glockner G."/>
            <person name="Hulsmann N."/>
            <person name="Schleicher M."/>
            <person name="Noegel A.A."/>
            <person name="Eichinger L."/>
            <person name="Gallinger C."/>
            <person name="Pawlowski J."/>
            <person name="Sierra R."/>
            <person name="Euteneuer U."/>
            <person name="Pillet L."/>
            <person name="Moustafa A."/>
            <person name="Platzer M."/>
            <person name="Groth M."/>
            <person name="Szafranski K."/>
            <person name="Schliwa M."/>
        </authorList>
    </citation>
    <scope>NUCLEOTIDE SEQUENCE [LARGE SCALE GENOMIC DNA]</scope>
</reference>
<evidence type="ECO:0000256" key="1">
    <source>
        <dbReference type="ARBA" id="ARBA00022741"/>
    </source>
</evidence>
<feature type="region of interest" description="Disordered" evidence="4">
    <location>
        <begin position="122"/>
        <end position="146"/>
    </location>
</feature>
<name>X6LR36_RETFI</name>
<dbReference type="InterPro" id="IPR027417">
    <property type="entry name" value="P-loop_NTPase"/>
</dbReference>
<dbReference type="InterPro" id="IPR003960">
    <property type="entry name" value="ATPase_AAA_CS"/>
</dbReference>
<keyword evidence="2 3" id="KW-0067">ATP-binding</keyword>
<dbReference type="Pfam" id="PF09336">
    <property type="entry name" value="Vps4_C"/>
    <property type="match status" value="1"/>
</dbReference>
<dbReference type="OrthoDB" id="5334845at2759"/>
<dbReference type="CDD" id="cd19509">
    <property type="entry name" value="RecA-like_VPS4-like"/>
    <property type="match status" value="1"/>
</dbReference>
<keyword evidence="7" id="KW-1185">Reference proteome</keyword>
<dbReference type="EMBL" id="ASPP01030415">
    <property type="protein sequence ID" value="ETO04089.1"/>
    <property type="molecule type" value="Genomic_DNA"/>
</dbReference>
<dbReference type="GO" id="GO:0016887">
    <property type="term" value="F:ATP hydrolysis activity"/>
    <property type="evidence" value="ECO:0007669"/>
    <property type="project" value="InterPro"/>
</dbReference>
<accession>X6LR36</accession>
<sequence length="477" mass="54149">MEALNQFRELALNGEYEKSLQSFDEFTKEVKCMEKDKEKNTMIEGYSWKQMQNELCKEAHVVKQIIHELNAFKQSIDFGDIGPNVQEQEEKEVKKAKPILHGANNNTVKTIKKQVSKTSRSKLSLTGKTPVQSTITNNNNSNSEAKIKPIGFSENESTKGEKEKKYECPKGIDQEIVSMIEDSVIDRSNGISWLDIASLNEVKSLLQETIILPSVMPEIFKGIRKPLKSILLFGPPGTGKTMLAKAVANNKDSIFFNVAPSLVVSKWRGDSSKLIKVLFEMARFYSPSVIFFDEIDSIGSERSANGEHEATRQMKSELLIQMDGVNNCKDCRVIILGATNHPWLIDDALRRRFEKRIYVPLPDKPARIQLFQMYLKDMELYKDVEFPMLADLTEGYNGADINAICRDAAMISIRTQIQRFYSGSNFNLNSQTLQNIQIQNVPISVQDFQSAVSRIKSSVSFQDLEKHTKWFQTFGSL</sequence>
<dbReference type="PROSITE" id="PS00674">
    <property type="entry name" value="AAA"/>
    <property type="match status" value="1"/>
</dbReference>
<evidence type="ECO:0000256" key="2">
    <source>
        <dbReference type="ARBA" id="ARBA00022840"/>
    </source>
</evidence>
<feature type="compositionally biased region" description="Polar residues" evidence="4">
    <location>
        <begin position="122"/>
        <end position="136"/>
    </location>
</feature>
<evidence type="ECO:0000256" key="4">
    <source>
        <dbReference type="SAM" id="MobiDB-lite"/>
    </source>
</evidence>
<evidence type="ECO:0000256" key="3">
    <source>
        <dbReference type="RuleBase" id="RU003651"/>
    </source>
</evidence>
<comment type="similarity">
    <text evidence="3">Belongs to the AAA ATPase family.</text>
</comment>
<dbReference type="Pfam" id="PF00004">
    <property type="entry name" value="AAA"/>
    <property type="match status" value="1"/>
</dbReference>
<organism evidence="6 7">
    <name type="scientific">Reticulomyxa filosa</name>
    <dbReference type="NCBI Taxonomy" id="46433"/>
    <lineage>
        <taxon>Eukaryota</taxon>
        <taxon>Sar</taxon>
        <taxon>Rhizaria</taxon>
        <taxon>Retaria</taxon>
        <taxon>Foraminifera</taxon>
        <taxon>Monothalamids</taxon>
        <taxon>Reticulomyxidae</taxon>
        <taxon>Reticulomyxa</taxon>
    </lineage>
</organism>
<gene>
    <name evidence="6" type="ORF">RFI_33313</name>
</gene>
<dbReference type="Pfam" id="PF17862">
    <property type="entry name" value="AAA_lid_3"/>
    <property type="match status" value="1"/>
</dbReference>
<dbReference type="SUPFAM" id="SSF52540">
    <property type="entry name" value="P-loop containing nucleoside triphosphate hydrolases"/>
    <property type="match status" value="1"/>
</dbReference>
<dbReference type="Gene3D" id="3.40.50.300">
    <property type="entry name" value="P-loop containing nucleotide triphosphate hydrolases"/>
    <property type="match status" value="1"/>
</dbReference>
<dbReference type="FunFam" id="3.40.50.300:FF:000159">
    <property type="entry name" value="Katanin p60 ATPase-containing subunit A1"/>
    <property type="match status" value="1"/>
</dbReference>
<dbReference type="InterPro" id="IPR015415">
    <property type="entry name" value="Spast_Vps4_C"/>
</dbReference>
<dbReference type="InterPro" id="IPR003959">
    <property type="entry name" value="ATPase_AAA_core"/>
</dbReference>
<dbReference type="GO" id="GO:0005524">
    <property type="term" value="F:ATP binding"/>
    <property type="evidence" value="ECO:0007669"/>
    <property type="project" value="UniProtKB-KW"/>
</dbReference>
<keyword evidence="1 3" id="KW-0547">Nucleotide-binding</keyword>
<evidence type="ECO:0000313" key="7">
    <source>
        <dbReference type="Proteomes" id="UP000023152"/>
    </source>
</evidence>
<proteinExistence type="inferred from homology"/>
<dbReference type="PANTHER" id="PTHR23074:SF83">
    <property type="entry name" value="VACUOLAR PROTEIN SORTING-ASSOCIATED PROTEIN 4A"/>
    <property type="match status" value="1"/>
</dbReference>